<reference evidence="2 4" key="1">
    <citation type="submission" date="2016-12" db="EMBL/GenBank/DDBJ databases">
        <title>Draft genome sequence of Roseomonas mucosa strain AU37, isolated from a peripheral intravenous catheter.</title>
        <authorList>
            <person name="Choudhury M.A."/>
            <person name="Sidjabat H.E."/>
            <person name="Wailan A.M."/>
            <person name="Zhang L."/>
            <person name="Marsh N.M."/>
            <person name="Rickard C.M."/>
            <person name="Davies M."/>
            <person name="Mcmillan D.J."/>
        </authorList>
    </citation>
    <scope>NUCLEOTIDE SEQUENCE [LARGE SCALE GENOMIC DNA]</scope>
    <source>
        <strain evidence="2 4">SAVE376</strain>
    </source>
</reference>
<feature type="transmembrane region" description="Helical" evidence="1">
    <location>
        <begin position="44"/>
        <end position="67"/>
    </location>
</feature>
<dbReference type="EMBL" id="UGVN01000001">
    <property type="protein sequence ID" value="SUE37897.1"/>
    <property type="molecule type" value="Genomic_DNA"/>
</dbReference>
<organism evidence="2 4">
    <name type="scientific">Roseomonas mucosa</name>
    <dbReference type="NCBI Taxonomy" id="207340"/>
    <lineage>
        <taxon>Bacteria</taxon>
        <taxon>Pseudomonadati</taxon>
        <taxon>Pseudomonadota</taxon>
        <taxon>Alphaproteobacteria</taxon>
        <taxon>Acetobacterales</taxon>
        <taxon>Roseomonadaceae</taxon>
        <taxon>Roseomonas</taxon>
    </lineage>
</organism>
<sequence>MAVPIGFAPGEWELLAGVLRMPFDGAGFRMREEPPERSKGQERFWAAIVLITAVLLLVLPVSAQGFIDIVHYVRGH</sequence>
<dbReference type="Proteomes" id="UP000254919">
    <property type="component" value="Unassembled WGS sequence"/>
</dbReference>
<keyword evidence="1" id="KW-1133">Transmembrane helix</keyword>
<keyword evidence="4" id="KW-1185">Reference proteome</keyword>
<protein>
    <submittedName>
        <fullName evidence="2">Uncharacterized protein</fullName>
    </submittedName>
</protein>
<evidence type="ECO:0000313" key="2">
    <source>
        <dbReference type="EMBL" id="ONH81654.1"/>
    </source>
</evidence>
<keyword evidence="1" id="KW-0812">Transmembrane</keyword>
<dbReference type="AlphaFoldDB" id="A0A1S8D1J5"/>
<evidence type="ECO:0000313" key="3">
    <source>
        <dbReference type="EMBL" id="SUE37897.1"/>
    </source>
</evidence>
<dbReference type="STRING" id="207340.APZ41_018660"/>
<gene>
    <name evidence="2" type="ORF">APZ41_018660</name>
    <name evidence="3" type="ORF">NCTC13291_00356</name>
</gene>
<keyword evidence="1" id="KW-0472">Membrane</keyword>
<evidence type="ECO:0000313" key="4">
    <source>
        <dbReference type="Proteomes" id="UP000054844"/>
    </source>
</evidence>
<name>A0A1S8D1J5_9PROT</name>
<reference evidence="3 5" key="2">
    <citation type="submission" date="2018-06" db="EMBL/GenBank/DDBJ databases">
        <authorList>
            <consortium name="Pathogen Informatics"/>
            <person name="Doyle S."/>
        </authorList>
    </citation>
    <scope>NUCLEOTIDE SEQUENCE [LARGE SCALE GENOMIC DNA]</scope>
    <source>
        <strain evidence="3 5">NCTC13291</strain>
    </source>
</reference>
<dbReference type="Proteomes" id="UP000054844">
    <property type="component" value="Unassembled WGS sequence"/>
</dbReference>
<proteinExistence type="predicted"/>
<evidence type="ECO:0000256" key="1">
    <source>
        <dbReference type="SAM" id="Phobius"/>
    </source>
</evidence>
<dbReference type="RefSeq" id="WP_019462882.1">
    <property type="nucleotide sequence ID" value="NZ_AP031462.1"/>
</dbReference>
<accession>A0A1S8D1J5</accession>
<evidence type="ECO:0000313" key="5">
    <source>
        <dbReference type="Proteomes" id="UP000254919"/>
    </source>
</evidence>
<dbReference type="EMBL" id="LLWF02000099">
    <property type="protein sequence ID" value="ONH81654.1"/>
    <property type="molecule type" value="Genomic_DNA"/>
</dbReference>
<dbReference type="GeneID" id="99635379"/>